<keyword evidence="2" id="KW-0812">Transmembrane</keyword>
<dbReference type="Proteomes" id="UP000234752">
    <property type="component" value="Chromosome eg_1"/>
</dbReference>
<dbReference type="OrthoDB" id="7352464at2"/>
<dbReference type="KEGG" id="ncb:C0V82_03060"/>
<keyword evidence="4" id="KW-1185">Reference proteome</keyword>
<keyword evidence="2" id="KW-1133">Transmembrane helix</keyword>
<keyword evidence="2" id="KW-0472">Membrane</keyword>
<evidence type="ECO:0000256" key="2">
    <source>
        <dbReference type="SAM" id="Phobius"/>
    </source>
</evidence>
<evidence type="ECO:0000256" key="1">
    <source>
        <dbReference type="SAM" id="MobiDB-lite"/>
    </source>
</evidence>
<reference evidence="3 4" key="1">
    <citation type="submission" date="2017-12" db="EMBL/GenBank/DDBJ databases">
        <title>Genomes of bacteria within cyanobacterial aggregates.</title>
        <authorList>
            <person name="Cai H."/>
        </authorList>
    </citation>
    <scope>NUCLEOTIDE SEQUENCE [LARGE SCALE GENOMIC DNA]</scope>
    <source>
        <strain evidence="3 4">TH16</strain>
    </source>
</reference>
<sequence length="225" mass="23738">MPETHTSGSTDPDMAVPLRFGASGDRGEGGEGATLLYLGVFILLLAFFILLNSISHFHDEKVGAVIRSVDDAFSTQALLTGSPGDRQQARREAARAIQDLGDLIRAELPLAKVEAGTETGTLHVTMPASNLFAGDGLAIRPSQQALMDRISRALENRPRGVSVRAEFLFATKGVEDTAPLVARAGALARAVSALGANPAWLSVGLEKGAEAGQLRLLFRVHEEGA</sequence>
<dbReference type="EMBL" id="CP025611">
    <property type="protein sequence ID" value="AUN29333.1"/>
    <property type="molecule type" value="Genomic_DNA"/>
</dbReference>
<evidence type="ECO:0000313" key="3">
    <source>
        <dbReference type="EMBL" id="AUN29333.1"/>
    </source>
</evidence>
<gene>
    <name evidence="3" type="ORF">C0V82_03060</name>
</gene>
<organism evidence="3 4">
    <name type="scientific">Niveispirillum cyanobacteriorum</name>
    <dbReference type="NCBI Taxonomy" id="1612173"/>
    <lineage>
        <taxon>Bacteria</taxon>
        <taxon>Pseudomonadati</taxon>
        <taxon>Pseudomonadota</taxon>
        <taxon>Alphaproteobacteria</taxon>
        <taxon>Rhodospirillales</taxon>
        <taxon>Azospirillaceae</taxon>
        <taxon>Niveispirillum</taxon>
    </lineage>
</organism>
<feature type="compositionally biased region" description="Polar residues" evidence="1">
    <location>
        <begin position="1"/>
        <end position="10"/>
    </location>
</feature>
<protein>
    <submittedName>
        <fullName evidence="3">Uncharacterized protein</fullName>
    </submittedName>
</protein>
<dbReference type="RefSeq" id="WP_102111071.1">
    <property type="nucleotide sequence ID" value="NZ_BMGN01000004.1"/>
</dbReference>
<evidence type="ECO:0000313" key="4">
    <source>
        <dbReference type="Proteomes" id="UP000234752"/>
    </source>
</evidence>
<name>A0A2K9N858_9PROT</name>
<proteinExistence type="predicted"/>
<feature type="region of interest" description="Disordered" evidence="1">
    <location>
        <begin position="1"/>
        <end position="23"/>
    </location>
</feature>
<accession>A0A2K9N858</accession>
<dbReference type="AlphaFoldDB" id="A0A2K9N858"/>
<feature type="transmembrane region" description="Helical" evidence="2">
    <location>
        <begin position="34"/>
        <end position="51"/>
    </location>
</feature>